<evidence type="ECO:0000256" key="3">
    <source>
        <dbReference type="ARBA" id="ARBA00022723"/>
    </source>
</evidence>
<dbReference type="InterPro" id="IPR028090">
    <property type="entry name" value="JAB_dom_prok"/>
</dbReference>
<evidence type="ECO:0000313" key="10">
    <source>
        <dbReference type="Proteomes" id="UP000190559"/>
    </source>
</evidence>
<dbReference type="InterPro" id="IPR051929">
    <property type="entry name" value="VirAsm_ModProt"/>
</dbReference>
<evidence type="ECO:0000256" key="2">
    <source>
        <dbReference type="ARBA" id="ARBA00022670"/>
    </source>
</evidence>
<dbReference type="SUPFAM" id="SSF102712">
    <property type="entry name" value="JAB1/MPN domain"/>
    <property type="match status" value="1"/>
</dbReference>
<keyword evidence="4" id="KW-0378">Hydrolase</keyword>
<reference evidence="9 10" key="1">
    <citation type="submission" date="2015-12" db="EMBL/GenBank/DDBJ databases">
        <authorList>
            <person name="Shamseldin A."/>
            <person name="Moawad H."/>
            <person name="Abd El-Rahim W.M."/>
            <person name="Sadowsky M.J."/>
        </authorList>
    </citation>
    <scope>NUCLEOTIDE SEQUENCE [LARGE SCALE GENOMIC DNA]</scope>
    <source>
        <strain evidence="9 10">LMG9050</strain>
    </source>
</reference>
<dbReference type="InterPro" id="IPR000064">
    <property type="entry name" value="NLP_P60_dom"/>
</dbReference>
<name>A0A1T1NVP9_9XANT</name>
<evidence type="ECO:0000313" key="9">
    <source>
        <dbReference type="EMBL" id="OOW67449.1"/>
    </source>
</evidence>
<evidence type="ECO:0000256" key="4">
    <source>
        <dbReference type="ARBA" id="ARBA00022801"/>
    </source>
</evidence>
<keyword evidence="6" id="KW-0862">Zinc</keyword>
<accession>A0A1T1NVP9</accession>
<dbReference type="Proteomes" id="UP000190559">
    <property type="component" value="Unassembled WGS sequence"/>
</dbReference>
<dbReference type="GO" id="GO:0008235">
    <property type="term" value="F:metalloexopeptidase activity"/>
    <property type="evidence" value="ECO:0007669"/>
    <property type="project" value="TreeGrafter"/>
</dbReference>
<keyword evidence="3" id="KW-0479">Metal-binding</keyword>
<dbReference type="AlphaFoldDB" id="A0A1T1NVP9"/>
<dbReference type="GO" id="GO:0006508">
    <property type="term" value="P:proteolysis"/>
    <property type="evidence" value="ECO:0007669"/>
    <property type="project" value="UniProtKB-KW"/>
</dbReference>
<dbReference type="GO" id="GO:0008234">
    <property type="term" value="F:cysteine-type peptidase activity"/>
    <property type="evidence" value="ECO:0007669"/>
    <property type="project" value="UniProtKB-KW"/>
</dbReference>
<dbReference type="GO" id="GO:0008270">
    <property type="term" value="F:zinc ion binding"/>
    <property type="evidence" value="ECO:0007669"/>
    <property type="project" value="TreeGrafter"/>
</dbReference>
<dbReference type="SUPFAM" id="SSF54001">
    <property type="entry name" value="Cysteine proteinases"/>
    <property type="match status" value="1"/>
</dbReference>
<dbReference type="PROSITE" id="PS51935">
    <property type="entry name" value="NLPC_P60"/>
    <property type="match status" value="1"/>
</dbReference>
<dbReference type="Gene3D" id="3.90.1720.10">
    <property type="entry name" value="endopeptidase domain like (from Nostoc punctiforme)"/>
    <property type="match status" value="1"/>
</dbReference>
<comment type="caution">
    <text evidence="9">The sequence shown here is derived from an EMBL/GenBank/DDBJ whole genome shotgun (WGS) entry which is preliminary data.</text>
</comment>
<evidence type="ECO:0000256" key="5">
    <source>
        <dbReference type="ARBA" id="ARBA00022807"/>
    </source>
</evidence>
<dbReference type="PANTHER" id="PTHR34858:SF1">
    <property type="entry name" value="CYSO-CYSTEINE PEPTIDASE"/>
    <property type="match status" value="1"/>
</dbReference>
<sequence length="247" mass="26809">MEHATLLAIQAHAAAEYPRECCGLVVLSGTGEQYRPCHNVATTPSEHFILPAEDYAAAEDAGRIVALVHSHPNASAHASDADKAMCEASGLTWHIISVGQVDGAPECGEVQTIQPSGYVAPLVGRQFAHGVLDCYTLVRDFYARELGIQLSQYERADDWWSNGGDLYALERLQAEGFAEIQDEPQRGDLIVMQIRAPVPNHAGVYLGDGQMLHHLADRLSARVPYGGYWADRTVRVVRHKLAAGGVA</sequence>
<keyword evidence="5" id="KW-0788">Thiol protease</keyword>
<keyword evidence="2" id="KW-0645">Protease</keyword>
<feature type="domain" description="NlpC/P60" evidence="8">
    <location>
        <begin position="103"/>
        <end position="240"/>
    </location>
</feature>
<dbReference type="SMART" id="SM00232">
    <property type="entry name" value="JAB_MPN"/>
    <property type="match status" value="1"/>
</dbReference>
<proteinExistence type="inferred from homology"/>
<dbReference type="Pfam" id="PF00877">
    <property type="entry name" value="NLPC_P60"/>
    <property type="match status" value="1"/>
</dbReference>
<evidence type="ECO:0000256" key="1">
    <source>
        <dbReference type="ARBA" id="ARBA00007074"/>
    </source>
</evidence>
<organism evidence="9 10">
    <name type="scientific">Xanthomonas axonopodis pv. melhusii</name>
    <dbReference type="NCBI Taxonomy" id="487834"/>
    <lineage>
        <taxon>Bacteria</taxon>
        <taxon>Pseudomonadati</taxon>
        <taxon>Pseudomonadota</taxon>
        <taxon>Gammaproteobacteria</taxon>
        <taxon>Lysobacterales</taxon>
        <taxon>Lysobacteraceae</taxon>
        <taxon>Xanthomonas</taxon>
    </lineage>
</organism>
<evidence type="ECO:0000259" key="8">
    <source>
        <dbReference type="PROSITE" id="PS51935"/>
    </source>
</evidence>
<gene>
    <name evidence="9" type="ORF">Xmlh_17300</name>
</gene>
<dbReference type="EMBL" id="LOJW01000040">
    <property type="protein sequence ID" value="OOW67449.1"/>
    <property type="molecule type" value="Genomic_DNA"/>
</dbReference>
<keyword evidence="7" id="KW-0482">Metalloprotease</keyword>
<evidence type="ECO:0000256" key="7">
    <source>
        <dbReference type="ARBA" id="ARBA00023049"/>
    </source>
</evidence>
<protein>
    <submittedName>
        <fullName evidence="9">Peptidase P60</fullName>
    </submittedName>
</protein>
<dbReference type="Pfam" id="PF14464">
    <property type="entry name" value="Prok-JAB"/>
    <property type="match status" value="1"/>
</dbReference>
<evidence type="ECO:0000256" key="6">
    <source>
        <dbReference type="ARBA" id="ARBA00022833"/>
    </source>
</evidence>
<dbReference type="InterPro" id="IPR000555">
    <property type="entry name" value="JAMM/MPN+_dom"/>
</dbReference>
<comment type="similarity">
    <text evidence="1">Belongs to the peptidase C40 family.</text>
</comment>
<dbReference type="Gene3D" id="3.40.140.10">
    <property type="entry name" value="Cytidine Deaminase, domain 2"/>
    <property type="match status" value="1"/>
</dbReference>
<dbReference type="CDD" id="cd08073">
    <property type="entry name" value="MPN_NLPC_P60"/>
    <property type="match status" value="1"/>
</dbReference>
<dbReference type="InterPro" id="IPR038765">
    <property type="entry name" value="Papain-like_cys_pep_sf"/>
</dbReference>
<dbReference type="PANTHER" id="PTHR34858">
    <property type="entry name" value="CYSO-CYSTEINE PEPTIDASE"/>
    <property type="match status" value="1"/>
</dbReference>